<proteinExistence type="predicted"/>
<dbReference type="OrthoDB" id="9997956at2759"/>
<dbReference type="Proteomes" id="UP000838412">
    <property type="component" value="Chromosome 16"/>
</dbReference>
<organism evidence="1 2">
    <name type="scientific">Branchiostoma lanceolatum</name>
    <name type="common">Common lancelet</name>
    <name type="synonym">Amphioxus lanceolatum</name>
    <dbReference type="NCBI Taxonomy" id="7740"/>
    <lineage>
        <taxon>Eukaryota</taxon>
        <taxon>Metazoa</taxon>
        <taxon>Chordata</taxon>
        <taxon>Cephalochordata</taxon>
        <taxon>Leptocardii</taxon>
        <taxon>Amphioxiformes</taxon>
        <taxon>Branchiostomatidae</taxon>
        <taxon>Branchiostoma</taxon>
    </lineage>
</organism>
<dbReference type="Gene3D" id="2.40.128.20">
    <property type="match status" value="1"/>
</dbReference>
<dbReference type="SUPFAM" id="SSF50814">
    <property type="entry name" value="Lipocalins"/>
    <property type="match status" value="1"/>
</dbReference>
<dbReference type="AlphaFoldDB" id="A0A8J9Z5Q0"/>
<accession>A0A8J9Z5Q0</accession>
<dbReference type="InterPro" id="IPR012674">
    <property type="entry name" value="Calycin"/>
</dbReference>
<evidence type="ECO:0000313" key="1">
    <source>
        <dbReference type="EMBL" id="CAH1247668.1"/>
    </source>
</evidence>
<sequence>MANMEQVAQINGKWKQDHSQNENYDLFLREHGMGWFLRKMIEWFKISPVEEYVVNGDQITYRNYANEHRPFEMTQTVGQPPITVFMENFGSLQVQTYWDEYGRLVTRTRKDVGEFIQTGRIDSKGMLELTILLPSGKTCRRVLKRVQ</sequence>
<reference evidence="1" key="1">
    <citation type="submission" date="2022-01" db="EMBL/GenBank/DDBJ databases">
        <authorList>
            <person name="Braso-Vives M."/>
        </authorList>
    </citation>
    <scope>NUCLEOTIDE SEQUENCE</scope>
</reference>
<protein>
    <submittedName>
        <fullName evidence="1">Hypp7983 protein</fullName>
    </submittedName>
</protein>
<evidence type="ECO:0000313" key="2">
    <source>
        <dbReference type="Proteomes" id="UP000838412"/>
    </source>
</evidence>
<keyword evidence="2" id="KW-1185">Reference proteome</keyword>
<name>A0A8J9Z5Q0_BRALA</name>
<gene>
    <name evidence="1" type="primary">Hypp7983</name>
    <name evidence="1" type="ORF">BLAG_LOCUS9271</name>
</gene>
<dbReference type="EMBL" id="OV696701">
    <property type="protein sequence ID" value="CAH1247668.1"/>
    <property type="molecule type" value="Genomic_DNA"/>
</dbReference>